<gene>
    <name evidence="2" type="primary">orf47</name>
</gene>
<sequence>MDSLDFSVPYHNSLIYQHLQARLLMMVLLVHYYNIYHHLFLLNILAY</sequence>
<keyword evidence="1" id="KW-1133">Transmembrane helix</keyword>
<geneLocation type="chloroplast" evidence="2"/>
<dbReference type="GeneID" id="33361585"/>
<proteinExistence type="predicted"/>
<evidence type="ECO:0000313" key="2">
    <source>
        <dbReference type="EMBL" id="ARW68168.1"/>
    </source>
</evidence>
<keyword evidence="2" id="KW-0934">Plastid</keyword>
<keyword evidence="1" id="KW-0472">Membrane</keyword>
<dbReference type="EMBL" id="MF101450">
    <property type="protein sequence ID" value="ARW68168.1"/>
    <property type="molecule type" value="Genomic_DNA"/>
</dbReference>
<organism evidence="2">
    <name type="scientific">Cliftonaea pectinata</name>
    <dbReference type="NCBI Taxonomy" id="2007206"/>
    <lineage>
        <taxon>Eukaryota</taxon>
        <taxon>Rhodophyta</taxon>
        <taxon>Florideophyceae</taxon>
        <taxon>Rhodymeniophycidae</taxon>
        <taxon>Ceramiales</taxon>
        <taxon>Rhodomelaceae</taxon>
        <taxon>Polyzonieae</taxon>
        <taxon>Cliftonaea</taxon>
    </lineage>
</organism>
<protein>
    <submittedName>
        <fullName evidence="2">Uncharacterized protein</fullName>
    </submittedName>
</protein>
<dbReference type="RefSeq" id="YP_009398806.1">
    <property type="nucleotide sequence ID" value="NC_035294.1"/>
</dbReference>
<feature type="transmembrane region" description="Helical" evidence="1">
    <location>
        <begin position="23"/>
        <end position="46"/>
    </location>
</feature>
<reference evidence="2" key="1">
    <citation type="journal article" date="2017" name="J. Phycol.">
        <title>Analysis of chloroplast genomes and a supermatrix inform reclassification of the Rhodomelaceae (Rhodophyta).</title>
        <authorList>
            <person name="Diaz-Tapia P."/>
            <person name="Maggs C.A."/>
            <person name="West J.A."/>
            <person name="Verbruggen H."/>
        </authorList>
    </citation>
    <scope>NUCLEOTIDE SEQUENCE</scope>
    <source>
        <strain evidence="2">PD1561</strain>
    </source>
</reference>
<evidence type="ECO:0000256" key="1">
    <source>
        <dbReference type="SAM" id="Phobius"/>
    </source>
</evidence>
<dbReference type="AlphaFoldDB" id="A0A1Z1MQ36"/>
<accession>A0A1Z1MQ36</accession>
<keyword evidence="2" id="KW-0150">Chloroplast</keyword>
<name>A0A1Z1MQ36_9FLOR</name>
<keyword evidence="1" id="KW-0812">Transmembrane</keyword>